<proteinExistence type="predicted"/>
<feature type="compositionally biased region" description="Polar residues" evidence="1">
    <location>
        <begin position="421"/>
        <end position="430"/>
    </location>
</feature>
<accession>A0A9P6E5K8</accession>
<evidence type="ECO:0000256" key="1">
    <source>
        <dbReference type="SAM" id="MobiDB-lite"/>
    </source>
</evidence>
<feature type="compositionally biased region" description="Acidic residues" evidence="1">
    <location>
        <begin position="431"/>
        <end position="470"/>
    </location>
</feature>
<gene>
    <name evidence="2" type="ORF">CPB83DRAFT_69332</name>
</gene>
<dbReference type="Proteomes" id="UP000807306">
    <property type="component" value="Unassembled WGS sequence"/>
</dbReference>
<keyword evidence="3" id="KW-1185">Reference proteome</keyword>
<organism evidence="2 3">
    <name type="scientific">Crepidotus variabilis</name>
    <dbReference type="NCBI Taxonomy" id="179855"/>
    <lineage>
        <taxon>Eukaryota</taxon>
        <taxon>Fungi</taxon>
        <taxon>Dikarya</taxon>
        <taxon>Basidiomycota</taxon>
        <taxon>Agaricomycotina</taxon>
        <taxon>Agaricomycetes</taxon>
        <taxon>Agaricomycetidae</taxon>
        <taxon>Agaricales</taxon>
        <taxon>Agaricineae</taxon>
        <taxon>Crepidotaceae</taxon>
        <taxon>Crepidotus</taxon>
    </lineage>
</organism>
<comment type="caution">
    <text evidence="2">The sequence shown here is derived from an EMBL/GenBank/DDBJ whole genome shotgun (WGS) entry which is preliminary data.</text>
</comment>
<protein>
    <submittedName>
        <fullName evidence="2">Uncharacterized protein</fullName>
    </submittedName>
</protein>
<reference evidence="2" key="1">
    <citation type="submission" date="2020-11" db="EMBL/GenBank/DDBJ databases">
        <authorList>
            <consortium name="DOE Joint Genome Institute"/>
            <person name="Ahrendt S."/>
            <person name="Riley R."/>
            <person name="Andreopoulos W."/>
            <person name="Labutti K."/>
            <person name="Pangilinan J."/>
            <person name="Ruiz-Duenas F.J."/>
            <person name="Barrasa J.M."/>
            <person name="Sanchez-Garcia M."/>
            <person name="Camarero S."/>
            <person name="Miyauchi S."/>
            <person name="Serrano A."/>
            <person name="Linde D."/>
            <person name="Babiker R."/>
            <person name="Drula E."/>
            <person name="Ayuso-Fernandez I."/>
            <person name="Pacheco R."/>
            <person name="Padilla G."/>
            <person name="Ferreira P."/>
            <person name="Barriuso J."/>
            <person name="Kellner H."/>
            <person name="Castanera R."/>
            <person name="Alfaro M."/>
            <person name="Ramirez L."/>
            <person name="Pisabarro A.G."/>
            <person name="Kuo A."/>
            <person name="Tritt A."/>
            <person name="Lipzen A."/>
            <person name="He G."/>
            <person name="Yan M."/>
            <person name="Ng V."/>
            <person name="Cullen D."/>
            <person name="Martin F."/>
            <person name="Rosso M.-N."/>
            <person name="Henrissat B."/>
            <person name="Hibbett D."/>
            <person name="Martinez A.T."/>
            <person name="Grigoriev I.V."/>
        </authorList>
    </citation>
    <scope>NUCLEOTIDE SEQUENCE</scope>
    <source>
        <strain evidence="2">CBS 506.95</strain>
    </source>
</reference>
<dbReference type="EMBL" id="MU157928">
    <property type="protein sequence ID" value="KAF9522986.1"/>
    <property type="molecule type" value="Genomic_DNA"/>
</dbReference>
<evidence type="ECO:0000313" key="2">
    <source>
        <dbReference type="EMBL" id="KAF9522986.1"/>
    </source>
</evidence>
<evidence type="ECO:0000313" key="3">
    <source>
        <dbReference type="Proteomes" id="UP000807306"/>
    </source>
</evidence>
<dbReference type="AlphaFoldDB" id="A0A9P6E5K8"/>
<sequence length="470" mass="52768">MPQTLKAFCFILEKWNNSRSRGASTVCDEDFKKTQSIVATSLHQWFGPLSQETLDLFALFTCFRPRSKETTFEAALEDIGKQSYPSFDAALCAIDSANAFVTLDQEDFPSFGSTRDARICVNSTIMDILTNPDLIGEKVYNANRSAWILALTRCYNDLLLEDFSSSSFQPKASGVFDLLIIRLDTFTLKDNIDNCHGSTMEALITRICSPESLVFLRNAAAFGHSLSRFYAPFFLFITMNCLQASVLGPHFEDIHNKLNNLIATLLEAGVLAAAFDVLELEDNRNIIIYENLFNMGKLGQGQWLNLVDDKTHTAILEFFLNTFAVGRLVSYPHGIFWTDHFSAANNSWEIRQALLSLKDDSWILEKVGPLLPESFVLGAKTWKDTHLADDLESAQAIDELCMELSSMHRASISDLNKQENSDTSENNEIGNDQDSDGVYEDMVEPDEDSDEEYEDAVEEIESETEDLSSP</sequence>
<name>A0A9P6E5K8_9AGAR</name>
<feature type="region of interest" description="Disordered" evidence="1">
    <location>
        <begin position="414"/>
        <end position="470"/>
    </location>
</feature>